<dbReference type="SUPFAM" id="SSF55060">
    <property type="entry name" value="GHMP Kinase, C-terminal domain"/>
    <property type="match status" value="1"/>
</dbReference>
<dbReference type="EMBL" id="NMUF01000050">
    <property type="protein sequence ID" value="RFA95774.1"/>
    <property type="molecule type" value="Genomic_DNA"/>
</dbReference>
<comment type="catalytic activity">
    <reaction evidence="11">
        <text>(R)-mevalonate + ATP = (R)-5-phosphomevalonate + ADP + H(+)</text>
        <dbReference type="Rhea" id="RHEA:17065"/>
        <dbReference type="ChEBI" id="CHEBI:15378"/>
        <dbReference type="ChEBI" id="CHEBI:30616"/>
        <dbReference type="ChEBI" id="CHEBI:36464"/>
        <dbReference type="ChEBI" id="CHEBI:58146"/>
        <dbReference type="ChEBI" id="CHEBI:456216"/>
        <dbReference type="EC" id="2.7.1.36"/>
    </reaction>
</comment>
<evidence type="ECO:0000313" key="14">
    <source>
        <dbReference type="EMBL" id="RFA93334.1"/>
    </source>
</evidence>
<keyword evidence="7 11" id="KW-0460">Magnesium</keyword>
<evidence type="ECO:0000256" key="9">
    <source>
        <dbReference type="ARBA" id="ARBA00023229"/>
    </source>
</evidence>
<comment type="function">
    <text evidence="11">Catalyzes the phosphorylation of (R)-mevalonate (MVA) to (R)-mevalonate 5-phosphate (MVAP). Functions in the mevalonate (MVA) pathway leading to isopentenyl diphosphate (IPP), a key precursor for the biosynthesis of isoprenoid compounds such as archaeal membrane lipids.</text>
</comment>
<keyword evidence="9 11" id="KW-0414">Isoprene biosynthesis</keyword>
<dbReference type="InterPro" id="IPR036554">
    <property type="entry name" value="GHMP_kinase_C_sf"/>
</dbReference>
<evidence type="ECO:0000256" key="5">
    <source>
        <dbReference type="ARBA" id="ARBA00022777"/>
    </source>
</evidence>
<dbReference type="OrthoDB" id="19001at2157"/>
<sequence length="314" mass="33450">MVKIFVPAAVKLFGEHAVVYGKPAISAAINKGVYVECKKSDKLSIETAGYPSALRFYPGEGRVEAVGAERFFAYINAALRLAEEKWGGLAARFYIKSELPPGAGAATSAAVSIGLLKAYALCAGGDVEGIELAKMGHRVELEVQGIASPMDSTTVTLGGVLKIKTNPFSVDKLNANLPPFYIAFLPRFETTGEIVRGVKALLERRRSAAFVIEAIGRVVEEAEQCLLNRDLECVGELMGINNWLLGALGVVDERAINLLNAARPFIHGGKISGAGRGGAVILLPRSEDALERVLSASGYVYHKVTIYEGGVTVL</sequence>
<keyword evidence="5 11" id="KW-0418">Kinase</keyword>
<evidence type="ECO:0000256" key="1">
    <source>
        <dbReference type="ARBA" id="ARBA00022490"/>
    </source>
</evidence>
<dbReference type="InterPro" id="IPR006204">
    <property type="entry name" value="GHMP_kinase_N_dom"/>
</dbReference>
<dbReference type="SUPFAM" id="SSF54211">
    <property type="entry name" value="Ribosomal protein S5 domain 2-like"/>
    <property type="match status" value="1"/>
</dbReference>
<keyword evidence="1 11" id="KW-0963">Cytoplasm</keyword>
<dbReference type="InterPro" id="IPR006205">
    <property type="entry name" value="Mev_gal_kin"/>
</dbReference>
<dbReference type="InterPro" id="IPR022937">
    <property type="entry name" value="Mevalonate_kinase_arc"/>
</dbReference>
<accession>A0A371QYJ7</accession>
<dbReference type="Gene3D" id="3.30.230.10">
    <property type="match status" value="1"/>
</dbReference>
<comment type="cofactor">
    <cofactor evidence="11">
        <name>Mg(2+)</name>
        <dbReference type="ChEBI" id="CHEBI:18420"/>
    </cofactor>
</comment>
<feature type="domain" description="GHMP kinase N-terminal" evidence="12">
    <location>
        <begin position="74"/>
        <end position="159"/>
    </location>
</feature>
<evidence type="ECO:0000256" key="2">
    <source>
        <dbReference type="ARBA" id="ARBA00022516"/>
    </source>
</evidence>
<dbReference type="EMBL" id="NMUE01000064">
    <property type="protein sequence ID" value="RFA93334.1"/>
    <property type="molecule type" value="Genomic_DNA"/>
</dbReference>
<gene>
    <name evidence="11 15" type="primary">mvk</name>
    <name evidence="14" type="ORF">CGL51_13050</name>
    <name evidence="15" type="ORF">CGL52_12325</name>
</gene>
<dbReference type="UniPathway" id="UPA00057">
    <property type="reaction ID" value="UER00098"/>
</dbReference>
<evidence type="ECO:0000313" key="17">
    <source>
        <dbReference type="Proteomes" id="UP000257123"/>
    </source>
</evidence>
<dbReference type="Pfam" id="PF00288">
    <property type="entry name" value="GHMP_kinases_N"/>
    <property type="match status" value="1"/>
</dbReference>
<name>A0A371QYJ7_9CREN</name>
<dbReference type="NCBIfam" id="TIGR00549">
    <property type="entry name" value="mevalon_kin"/>
    <property type="match status" value="1"/>
</dbReference>
<dbReference type="InterPro" id="IPR013750">
    <property type="entry name" value="GHMP_kinase_C_dom"/>
</dbReference>
<dbReference type="AlphaFoldDB" id="A0A371QYJ7"/>
<feature type="domain" description="GHMP kinase C-terminal" evidence="13">
    <location>
        <begin position="224"/>
        <end position="296"/>
    </location>
</feature>
<dbReference type="GO" id="GO:0005829">
    <property type="term" value="C:cytosol"/>
    <property type="evidence" value="ECO:0007669"/>
    <property type="project" value="TreeGrafter"/>
</dbReference>
<dbReference type="Proteomes" id="UP000257123">
    <property type="component" value="Unassembled WGS sequence"/>
</dbReference>
<evidence type="ECO:0000256" key="7">
    <source>
        <dbReference type="ARBA" id="ARBA00022842"/>
    </source>
</evidence>
<dbReference type="GO" id="GO:0019287">
    <property type="term" value="P:isopentenyl diphosphate biosynthetic process, mevalonate pathway"/>
    <property type="evidence" value="ECO:0007669"/>
    <property type="project" value="UniProtKB-UniRule"/>
</dbReference>
<comment type="caution">
    <text evidence="11">Lacks conserved residue(s) required for the propagation of feature annotation.</text>
</comment>
<evidence type="ECO:0000313" key="16">
    <source>
        <dbReference type="Proteomes" id="UP000256877"/>
    </source>
</evidence>
<dbReference type="PANTHER" id="PTHR43290:SF2">
    <property type="entry name" value="MEVALONATE KINASE"/>
    <property type="match status" value="1"/>
</dbReference>
<feature type="active site" description="Proton acceptor" evidence="11">
    <location>
        <position position="151"/>
    </location>
</feature>
<keyword evidence="3 11" id="KW-0808">Transferase</keyword>
<dbReference type="GO" id="GO:0000287">
    <property type="term" value="F:magnesium ion binding"/>
    <property type="evidence" value="ECO:0007669"/>
    <property type="project" value="UniProtKB-UniRule"/>
</dbReference>
<dbReference type="EC" id="2.7.1.36" evidence="11"/>
<evidence type="ECO:0000256" key="6">
    <source>
        <dbReference type="ARBA" id="ARBA00022840"/>
    </source>
</evidence>
<dbReference type="InterPro" id="IPR020568">
    <property type="entry name" value="Ribosomal_Su5_D2-typ_SF"/>
</dbReference>
<dbReference type="InterPro" id="IPR014721">
    <property type="entry name" value="Ribsml_uS5_D2-typ_fold_subgr"/>
</dbReference>
<evidence type="ECO:0000259" key="13">
    <source>
        <dbReference type="Pfam" id="PF08544"/>
    </source>
</evidence>
<dbReference type="Pfam" id="PF08544">
    <property type="entry name" value="GHMP_kinases_C"/>
    <property type="match status" value="1"/>
</dbReference>
<evidence type="ECO:0000259" key="12">
    <source>
        <dbReference type="Pfam" id="PF00288"/>
    </source>
</evidence>
<dbReference type="RefSeq" id="WP_116422017.1">
    <property type="nucleotide sequence ID" value="NZ_NMUE01000064.1"/>
</dbReference>
<comment type="pathway">
    <text evidence="10 11">Isoprenoid biosynthesis; isopentenyl diphosphate biosynthesis via mevalonate pathway; isopentenyl diphosphate from (R)-mevalonate: step 1/3.</text>
</comment>
<evidence type="ECO:0000256" key="4">
    <source>
        <dbReference type="ARBA" id="ARBA00022741"/>
    </source>
</evidence>
<keyword evidence="6 11" id="KW-0067">ATP-binding</keyword>
<dbReference type="PANTHER" id="PTHR43290">
    <property type="entry name" value="MEVALONATE KINASE"/>
    <property type="match status" value="1"/>
</dbReference>
<evidence type="ECO:0000313" key="15">
    <source>
        <dbReference type="EMBL" id="RFA95774.1"/>
    </source>
</evidence>
<dbReference type="GO" id="GO:0005524">
    <property type="term" value="F:ATP binding"/>
    <property type="evidence" value="ECO:0007669"/>
    <property type="project" value="UniProtKB-UniRule"/>
</dbReference>
<evidence type="ECO:0000256" key="11">
    <source>
        <dbReference type="HAMAP-Rule" id="MF_00217"/>
    </source>
</evidence>
<keyword evidence="2 11" id="KW-0444">Lipid biosynthesis</keyword>
<dbReference type="Proteomes" id="UP000256877">
    <property type="component" value="Unassembled WGS sequence"/>
</dbReference>
<dbReference type="GO" id="GO:0004496">
    <property type="term" value="F:mevalonate kinase activity"/>
    <property type="evidence" value="ECO:0007669"/>
    <property type="project" value="UniProtKB-UniRule"/>
</dbReference>
<comment type="subunit">
    <text evidence="11">Homodimer.</text>
</comment>
<keyword evidence="8 11" id="KW-0443">Lipid metabolism</keyword>
<comment type="similarity">
    <text evidence="11">Belongs to the GHMP kinase family. Mevalonate kinase subfamily.</text>
</comment>
<organism evidence="15 16">
    <name type="scientific">Pyrobaculum aerophilum</name>
    <dbReference type="NCBI Taxonomy" id="13773"/>
    <lineage>
        <taxon>Archaea</taxon>
        <taxon>Thermoproteota</taxon>
        <taxon>Thermoprotei</taxon>
        <taxon>Thermoproteales</taxon>
        <taxon>Thermoproteaceae</taxon>
        <taxon>Pyrobaculum</taxon>
    </lineage>
</organism>
<comment type="subcellular location">
    <subcellularLocation>
        <location evidence="11">Cytoplasm</location>
    </subcellularLocation>
</comment>
<comment type="caution">
    <text evidence="15">The sequence shown here is derived from an EMBL/GenBank/DDBJ whole genome shotgun (WGS) entry which is preliminary data.</text>
</comment>
<keyword evidence="4 11" id="KW-0547">Nucleotide-binding</keyword>
<dbReference type="HAMAP" id="MF_00217">
    <property type="entry name" value="Mevalonate_kinase"/>
    <property type="match status" value="1"/>
</dbReference>
<evidence type="ECO:0000256" key="8">
    <source>
        <dbReference type="ARBA" id="ARBA00023098"/>
    </source>
</evidence>
<evidence type="ECO:0000256" key="3">
    <source>
        <dbReference type="ARBA" id="ARBA00022679"/>
    </source>
</evidence>
<protein>
    <recommendedName>
        <fullName evidence="11">Mevalonate kinase</fullName>
        <shortName evidence="11">MK</shortName>
        <shortName evidence="11">MVK</shortName>
        <ecNumber evidence="11">2.7.1.36</ecNumber>
    </recommendedName>
</protein>
<dbReference type="Gene3D" id="3.30.70.890">
    <property type="entry name" value="GHMP kinase, C-terminal domain"/>
    <property type="match status" value="1"/>
</dbReference>
<reference evidence="16 17" key="1">
    <citation type="submission" date="2017-07" db="EMBL/GenBank/DDBJ databases">
        <title>Draft genome sequence of aerobic hyperthermophilic archaea, Pyrobaculum aerophilum YKB31 and YKB32.</title>
        <authorList>
            <person name="Mochizuki T."/>
            <person name="Berliner A.J."/>
            <person name="Yoshida-Takashima Y."/>
            <person name="Takaki Y."/>
            <person name="Nunoura T."/>
            <person name="Takai K."/>
        </authorList>
    </citation>
    <scope>NUCLEOTIDE SEQUENCE [LARGE SCALE GENOMIC DNA]</scope>
    <source>
        <strain evidence="14 17">YKB31</strain>
        <strain evidence="15 16">YKB32</strain>
    </source>
</reference>
<proteinExistence type="inferred from homology"/>
<dbReference type="PRINTS" id="PR00959">
    <property type="entry name" value="MEVGALKINASE"/>
</dbReference>
<evidence type="ECO:0000256" key="10">
    <source>
        <dbReference type="ARBA" id="ARBA00029438"/>
    </source>
</evidence>